<gene>
    <name evidence="5" type="ORF">DesfrDRAFT_3483</name>
</gene>
<comment type="caution">
    <text evidence="5">The sequence shown here is derived from an EMBL/GenBank/DDBJ whole genome shotgun (WGS) entry which is preliminary data.</text>
</comment>
<dbReference type="CDD" id="cd06464">
    <property type="entry name" value="ACD_sHsps-like"/>
    <property type="match status" value="1"/>
</dbReference>
<keyword evidence="1 5" id="KW-0346">Stress response</keyword>
<organism evidence="5 6">
    <name type="scientific">Solidesulfovibrio fructosivorans JJ]</name>
    <dbReference type="NCBI Taxonomy" id="596151"/>
    <lineage>
        <taxon>Bacteria</taxon>
        <taxon>Pseudomonadati</taxon>
        <taxon>Thermodesulfobacteriota</taxon>
        <taxon>Desulfovibrionia</taxon>
        <taxon>Desulfovibrionales</taxon>
        <taxon>Desulfovibrionaceae</taxon>
        <taxon>Solidesulfovibrio</taxon>
    </lineage>
</organism>
<dbReference type="InterPro" id="IPR044587">
    <property type="entry name" value="HSP21-like"/>
</dbReference>
<evidence type="ECO:0000259" key="4">
    <source>
        <dbReference type="PROSITE" id="PS01031"/>
    </source>
</evidence>
<reference evidence="5 6" key="1">
    <citation type="submission" date="2010-08" db="EMBL/GenBank/DDBJ databases">
        <title>The draft genome of Desulfovibrio fructosovorans JJ.</title>
        <authorList>
            <consortium name="US DOE Joint Genome Institute (JGI-PGF)"/>
            <person name="Lucas S."/>
            <person name="Copeland A."/>
            <person name="Lapidus A."/>
            <person name="Cheng J.-F."/>
            <person name="Bruce D."/>
            <person name="Goodwin L."/>
            <person name="Pitluck S."/>
            <person name="Land M.L."/>
            <person name="Hauser L."/>
            <person name="Chang Y.-J."/>
            <person name="Jeffries C."/>
            <person name="Wall J.D."/>
            <person name="Stahl D.A."/>
            <person name="Arkin A.P."/>
            <person name="Dehal P."/>
            <person name="Stolyar S.M."/>
            <person name="Hazen T.C."/>
            <person name="Woyke T.J."/>
        </authorList>
    </citation>
    <scope>NUCLEOTIDE SEQUENCE [LARGE SCALE GENOMIC DNA]</scope>
    <source>
        <strain evidence="5 6">JJ</strain>
    </source>
</reference>
<evidence type="ECO:0000313" key="6">
    <source>
        <dbReference type="Proteomes" id="UP000006250"/>
    </source>
</evidence>
<dbReference type="PANTHER" id="PTHR46733:SF4">
    <property type="entry name" value="HEAT SHOCK PROTEIN 21, CHLOROPLASTIC"/>
    <property type="match status" value="1"/>
</dbReference>
<dbReference type="SUPFAM" id="SSF49764">
    <property type="entry name" value="HSP20-like chaperones"/>
    <property type="match status" value="1"/>
</dbReference>
<dbReference type="EMBL" id="AECZ01000033">
    <property type="protein sequence ID" value="EFL49771.1"/>
    <property type="molecule type" value="Genomic_DNA"/>
</dbReference>
<evidence type="ECO:0000256" key="2">
    <source>
        <dbReference type="PROSITE-ProRule" id="PRU00285"/>
    </source>
</evidence>
<dbReference type="Gene3D" id="2.60.40.790">
    <property type="match status" value="1"/>
</dbReference>
<name>E1K0T3_SOLFR</name>
<dbReference type="PROSITE" id="PS01031">
    <property type="entry name" value="SHSP"/>
    <property type="match status" value="1"/>
</dbReference>
<dbReference type="PANTHER" id="PTHR46733">
    <property type="entry name" value="26.5 KDA HEAT SHOCK PROTEIN, MITOCHONDRIAL"/>
    <property type="match status" value="1"/>
</dbReference>
<dbReference type="Proteomes" id="UP000006250">
    <property type="component" value="Unassembled WGS sequence"/>
</dbReference>
<comment type="similarity">
    <text evidence="2 3">Belongs to the small heat shock protein (HSP20) family.</text>
</comment>
<protein>
    <submittedName>
        <fullName evidence="5">Heat shock protein Hsp20</fullName>
    </submittedName>
</protein>
<evidence type="ECO:0000313" key="5">
    <source>
        <dbReference type="EMBL" id="EFL49771.1"/>
    </source>
</evidence>
<evidence type="ECO:0000256" key="3">
    <source>
        <dbReference type="RuleBase" id="RU003616"/>
    </source>
</evidence>
<dbReference type="STRING" id="596151.DesfrDRAFT_3483"/>
<feature type="domain" description="SHSP" evidence="4">
    <location>
        <begin position="29"/>
        <end position="137"/>
    </location>
</feature>
<dbReference type="RefSeq" id="WP_005996046.1">
    <property type="nucleotide sequence ID" value="NZ_AECZ01000033.1"/>
</dbReference>
<dbReference type="GO" id="GO:0009408">
    <property type="term" value="P:response to heat"/>
    <property type="evidence" value="ECO:0007669"/>
    <property type="project" value="InterPro"/>
</dbReference>
<dbReference type="OrthoDB" id="189458at2"/>
<proteinExistence type="inferred from homology"/>
<dbReference type="Pfam" id="PF00011">
    <property type="entry name" value="HSP20"/>
    <property type="match status" value="1"/>
</dbReference>
<keyword evidence="6" id="KW-1185">Reference proteome</keyword>
<dbReference type="InterPro" id="IPR008978">
    <property type="entry name" value="HSP20-like_chaperone"/>
</dbReference>
<dbReference type="AlphaFoldDB" id="E1K0T3"/>
<evidence type="ECO:0000256" key="1">
    <source>
        <dbReference type="ARBA" id="ARBA00023016"/>
    </source>
</evidence>
<sequence length="137" mass="15413">MVIDLSPFYGANTPFDRLFESLWPAMSISQRSMAYPPINIGEDDDNIYVRCEIPGMDIGDLDLTLTDSSLVIKGERKAVKGKYYRQERPTGFFQRVVNIQAAVAREKVTASMRDGVLEVVLPKSDESRPKKINIEAV</sequence>
<dbReference type="InterPro" id="IPR002068">
    <property type="entry name" value="A-crystallin/Hsp20_dom"/>
</dbReference>
<accession>E1K0T3</accession>
<dbReference type="eggNOG" id="COG0071">
    <property type="taxonomic scope" value="Bacteria"/>
</dbReference>